<dbReference type="RefSeq" id="WP_084665950.1">
    <property type="nucleotide sequence ID" value="NZ_LT838272.1"/>
</dbReference>
<evidence type="ECO:0000256" key="2">
    <source>
        <dbReference type="PIRSR" id="PIRSR006816-2"/>
    </source>
</evidence>
<dbReference type="InterPro" id="IPR050353">
    <property type="entry name" value="PyrK_electron_transfer"/>
</dbReference>
<proteinExistence type="predicted"/>
<dbReference type="SUPFAM" id="SSF52343">
    <property type="entry name" value="Ferredoxin reductase-like, C-terminal NADP-linked domain"/>
    <property type="match status" value="1"/>
</dbReference>
<dbReference type="EMBL" id="LT838272">
    <property type="protein sequence ID" value="SMB98571.1"/>
    <property type="molecule type" value="Genomic_DNA"/>
</dbReference>
<dbReference type="AlphaFoldDB" id="A0A1W1VZM5"/>
<dbReference type="InterPro" id="IPR001433">
    <property type="entry name" value="OxRdtase_FAD/NAD-bd"/>
</dbReference>
<keyword evidence="2" id="KW-0408">Iron</keyword>
<name>A0A1W1VZM5_9FIRM</name>
<organism evidence="4 5">
    <name type="scientific">Thermanaeromonas toyohensis ToBE</name>
    <dbReference type="NCBI Taxonomy" id="698762"/>
    <lineage>
        <taxon>Bacteria</taxon>
        <taxon>Bacillati</taxon>
        <taxon>Bacillota</taxon>
        <taxon>Clostridia</taxon>
        <taxon>Neomoorellales</taxon>
        <taxon>Neomoorellaceae</taxon>
        <taxon>Thermanaeromonas</taxon>
    </lineage>
</organism>
<dbReference type="CDD" id="cd06219">
    <property type="entry name" value="DHOD_e_trans_like1"/>
    <property type="match status" value="1"/>
</dbReference>
<protein>
    <submittedName>
        <fullName evidence="4">Sulfide dehydrogenase (Flavoprotein) subunit SudB</fullName>
    </submittedName>
</protein>
<keyword evidence="5" id="KW-1185">Reference proteome</keyword>
<dbReference type="Pfam" id="PF10418">
    <property type="entry name" value="DHODB_Fe-S_bind"/>
    <property type="match status" value="1"/>
</dbReference>
<dbReference type="PANTHER" id="PTHR43513:SF3">
    <property type="entry name" value="DIHYDROOROTATE DEHYDROGENASE B (NAD(+)), ELECTRON TRANSFER SUBUNIT-RELATED"/>
    <property type="match status" value="1"/>
</dbReference>
<dbReference type="InterPro" id="IPR039261">
    <property type="entry name" value="FNR_nucleotide-bd"/>
</dbReference>
<reference evidence="4 5" key="1">
    <citation type="submission" date="2017-04" db="EMBL/GenBank/DDBJ databases">
        <authorList>
            <person name="Afonso C.L."/>
            <person name="Miller P.J."/>
            <person name="Scott M.A."/>
            <person name="Spackman E."/>
            <person name="Goraichik I."/>
            <person name="Dimitrov K.M."/>
            <person name="Suarez D.L."/>
            <person name="Swayne D.E."/>
        </authorList>
    </citation>
    <scope>NUCLEOTIDE SEQUENCE [LARGE SCALE GENOMIC DNA]</scope>
    <source>
        <strain evidence="4 5">ToBE</strain>
    </source>
</reference>
<dbReference type="InterPro" id="IPR012165">
    <property type="entry name" value="Cyt_c3_hydrogenase_gsu"/>
</dbReference>
<dbReference type="GO" id="GO:0050660">
    <property type="term" value="F:flavin adenine dinucleotide binding"/>
    <property type="evidence" value="ECO:0007669"/>
    <property type="project" value="InterPro"/>
</dbReference>
<feature type="binding site" evidence="2">
    <location>
        <position position="225"/>
    </location>
    <ligand>
        <name>[2Fe-2S] cluster</name>
        <dbReference type="ChEBI" id="CHEBI:190135"/>
    </ligand>
</feature>
<evidence type="ECO:0000313" key="4">
    <source>
        <dbReference type="EMBL" id="SMB98571.1"/>
    </source>
</evidence>
<dbReference type="GO" id="GO:0046872">
    <property type="term" value="F:metal ion binding"/>
    <property type="evidence" value="ECO:0007669"/>
    <property type="project" value="UniProtKB-KW"/>
</dbReference>
<gene>
    <name evidence="4" type="ORF">SAMN00808754_2415</name>
</gene>
<evidence type="ECO:0000259" key="3">
    <source>
        <dbReference type="PROSITE" id="PS51384"/>
    </source>
</evidence>
<feature type="binding site" evidence="1">
    <location>
        <begin position="62"/>
        <end position="64"/>
    </location>
    <ligand>
        <name>FAD</name>
        <dbReference type="ChEBI" id="CHEBI:57692"/>
    </ligand>
</feature>
<dbReference type="STRING" id="698762.SAMN00808754_2415"/>
<keyword evidence="1" id="KW-0285">Flavoprotein</keyword>
<keyword evidence="2" id="KW-0001">2Fe-2S</keyword>
<dbReference type="NCBIfam" id="NF004862">
    <property type="entry name" value="PRK06222.1"/>
    <property type="match status" value="1"/>
</dbReference>
<dbReference type="SUPFAM" id="SSF63380">
    <property type="entry name" value="Riboflavin synthase domain-like"/>
    <property type="match status" value="1"/>
</dbReference>
<dbReference type="Proteomes" id="UP000192569">
    <property type="component" value="Chromosome I"/>
</dbReference>
<dbReference type="Pfam" id="PF00175">
    <property type="entry name" value="NAD_binding_1"/>
    <property type="match status" value="1"/>
</dbReference>
<dbReference type="OrthoDB" id="9778346at2"/>
<dbReference type="Gene3D" id="3.40.50.80">
    <property type="entry name" value="Nucleotide-binding domain of ferredoxin-NADP reductase (FNR) module"/>
    <property type="match status" value="1"/>
</dbReference>
<evidence type="ECO:0000256" key="1">
    <source>
        <dbReference type="PIRSR" id="PIRSR006816-1"/>
    </source>
</evidence>
<comment type="cofactor">
    <cofactor evidence="1">
        <name>FAD</name>
        <dbReference type="ChEBI" id="CHEBI:57692"/>
    </cofactor>
    <text evidence="1">Binds 1 FAD per subunit.</text>
</comment>
<feature type="binding site" evidence="2">
    <location>
        <position position="237"/>
    </location>
    <ligand>
        <name>[2Fe-2S] cluster</name>
        <dbReference type="ChEBI" id="CHEBI:190135"/>
    </ligand>
</feature>
<dbReference type="Gene3D" id="2.40.30.10">
    <property type="entry name" value="Translation factors"/>
    <property type="match status" value="1"/>
</dbReference>
<dbReference type="InterPro" id="IPR017927">
    <property type="entry name" value="FAD-bd_FR_type"/>
</dbReference>
<dbReference type="PROSITE" id="PS51384">
    <property type="entry name" value="FAD_FR"/>
    <property type="match status" value="1"/>
</dbReference>
<dbReference type="InterPro" id="IPR019480">
    <property type="entry name" value="Dihydroorotate_DH_Fe-S-bd"/>
</dbReference>
<keyword evidence="2" id="KW-0479">Metal-binding</keyword>
<comment type="cofactor">
    <cofactor evidence="2">
        <name>[2Fe-2S] cluster</name>
        <dbReference type="ChEBI" id="CHEBI:190135"/>
    </cofactor>
    <text evidence="2">Binds 1 [2Fe-2S] cluster per subunit.</text>
</comment>
<accession>A0A1W1VZM5</accession>
<feature type="domain" description="FAD-binding FR-type" evidence="3">
    <location>
        <begin position="1"/>
        <end position="95"/>
    </location>
</feature>
<dbReference type="PANTHER" id="PTHR43513">
    <property type="entry name" value="DIHYDROOROTATE DEHYDROGENASE B (NAD(+)), ELECTRON TRANSFER SUBUNIT"/>
    <property type="match status" value="1"/>
</dbReference>
<keyword evidence="1" id="KW-0274">FAD</keyword>
<dbReference type="GO" id="GO:0051537">
    <property type="term" value="F:2 iron, 2 sulfur cluster binding"/>
    <property type="evidence" value="ECO:0007669"/>
    <property type="project" value="UniProtKB-KW"/>
</dbReference>
<dbReference type="GO" id="GO:0006221">
    <property type="term" value="P:pyrimidine nucleotide biosynthetic process"/>
    <property type="evidence" value="ECO:0007669"/>
    <property type="project" value="InterPro"/>
</dbReference>
<evidence type="ECO:0000313" key="5">
    <source>
        <dbReference type="Proteomes" id="UP000192569"/>
    </source>
</evidence>
<sequence length="281" mass="30735">MYRIVKKKELAKNIKLLEVEAPMVAAKAAAGQFVILRIDEPGERIPLTIADFNREQGTITMIFQEVGYTTRKLGELKEGDYLADFVGPLGQPSEIEKYGRVVCVGGGVGVAPVYPIARALKEAGNEVISIIGARTRELLILEEEMRAISDELLVATDDGTYGHKGFVTDLLAEVLRRDGRVDRVWGIGPVVMMRAVAETTRPFGVPTIVSMNPIMVDGTGMCGACRVSVGGETKFACVDGPEFDAHLVDWELALRRLNMYREEEARALAYHTGEGGSCRCQ</sequence>
<dbReference type="PIRSF" id="PIRSF006816">
    <property type="entry name" value="Cyc3_hyd_g"/>
    <property type="match status" value="1"/>
</dbReference>
<dbReference type="GO" id="GO:0016491">
    <property type="term" value="F:oxidoreductase activity"/>
    <property type="evidence" value="ECO:0007669"/>
    <property type="project" value="InterPro"/>
</dbReference>
<feature type="binding site" evidence="2">
    <location>
        <position position="222"/>
    </location>
    <ligand>
        <name>[2Fe-2S] cluster</name>
        <dbReference type="ChEBI" id="CHEBI:190135"/>
    </ligand>
</feature>
<dbReference type="InterPro" id="IPR017938">
    <property type="entry name" value="Riboflavin_synthase-like_b-brl"/>
</dbReference>
<keyword evidence="2" id="KW-0411">Iron-sulfur</keyword>